<dbReference type="InterPro" id="IPR018114">
    <property type="entry name" value="TRYPSIN_HIS"/>
</dbReference>
<feature type="domain" description="Peptidase S1" evidence="5">
    <location>
        <begin position="83"/>
        <end position="354"/>
    </location>
</feature>
<evidence type="ECO:0000256" key="2">
    <source>
        <dbReference type="ARBA" id="ARBA00023157"/>
    </source>
</evidence>
<dbReference type="Gene3D" id="2.40.10.10">
    <property type="entry name" value="Trypsin-like serine proteases"/>
    <property type="match status" value="1"/>
</dbReference>
<dbReference type="SUPFAM" id="SSF49265">
    <property type="entry name" value="Fibronectin type III"/>
    <property type="match status" value="1"/>
</dbReference>
<dbReference type="InterPro" id="IPR001314">
    <property type="entry name" value="Peptidase_S1A"/>
</dbReference>
<dbReference type="InterPro" id="IPR009003">
    <property type="entry name" value="Peptidase_S1_PA"/>
</dbReference>
<feature type="transmembrane region" description="Helical" evidence="4">
    <location>
        <begin position="59"/>
        <end position="80"/>
    </location>
</feature>
<comment type="similarity">
    <text evidence="1">Belongs to the peptidase S1 family.</text>
</comment>
<feature type="region of interest" description="Disordered" evidence="3">
    <location>
        <begin position="12"/>
        <end position="44"/>
    </location>
</feature>
<dbReference type="PROSITE" id="PS00134">
    <property type="entry name" value="TRYPSIN_HIS"/>
    <property type="match status" value="1"/>
</dbReference>
<dbReference type="SMART" id="SM00020">
    <property type="entry name" value="Tryp_SPc"/>
    <property type="match status" value="1"/>
</dbReference>
<keyword evidence="4" id="KW-0812">Transmembrane</keyword>
<keyword evidence="4" id="KW-0472">Membrane</keyword>
<evidence type="ECO:0000313" key="6">
    <source>
        <dbReference type="EMBL" id="CAB4676371.1"/>
    </source>
</evidence>
<dbReference type="InterPro" id="IPR001254">
    <property type="entry name" value="Trypsin_dom"/>
</dbReference>
<dbReference type="GO" id="GO:0004252">
    <property type="term" value="F:serine-type endopeptidase activity"/>
    <property type="evidence" value="ECO:0007669"/>
    <property type="project" value="InterPro"/>
</dbReference>
<gene>
    <name evidence="6" type="ORF">UFOPK2282_01382</name>
</gene>
<sequence>MLIPPLREAERANFPCPARGRGPAPKTEIRRDSPTPLGTIGPSLEFQRSPTYSQGVKRLLVIVLLAALGLLSVTGTSVAAPRLMQGTPAPGEPYTAQLIVLGTTNYEMCSAAIWKPRILLTAAHCLTDTGSGTPAANSRIFVMPPGVNSPLVYASGPIGAARVRVLNAYLGQNYVEASKLVVGNDIAAVVLDSDLAPSPFTRLADRTEIERWAKAQRETQIVGYGVTSLTDTTPAIPRSGTFLLSEIQVERRATNGWVTWSNPVNGVDTCPGDSGAPQFVSTGTATLLIGDIAGGNCNAQPRTAEGFAAITYLEVLNPALAAAGYPQIPSAPQNVFATSMNGNTTVWWSAPRLAPESAINYEVRDATGAALCTSLQPYCTFVSQDQLTLRSMNSQGEGDASLVPVAGVVKLSAPNVRVNKSVATFTFPTLDYPVVTGYRIIDQKQKVICRITLMDTTPTCVAKLKPGSFRFTVSATTPQGRTPESYKSRLIQVK</sequence>
<evidence type="ECO:0000256" key="4">
    <source>
        <dbReference type="SAM" id="Phobius"/>
    </source>
</evidence>
<dbReference type="AlphaFoldDB" id="A0A6J6MQ02"/>
<protein>
    <submittedName>
        <fullName evidence="6">Unannotated protein</fullName>
    </submittedName>
</protein>
<dbReference type="EMBL" id="CAEZWR010000209">
    <property type="protein sequence ID" value="CAB4676371.1"/>
    <property type="molecule type" value="Genomic_DNA"/>
</dbReference>
<dbReference type="InterPro" id="IPR050430">
    <property type="entry name" value="Peptidase_S1"/>
</dbReference>
<dbReference type="InterPro" id="IPR036116">
    <property type="entry name" value="FN3_sf"/>
</dbReference>
<evidence type="ECO:0000259" key="5">
    <source>
        <dbReference type="PROSITE" id="PS50240"/>
    </source>
</evidence>
<keyword evidence="4" id="KW-1133">Transmembrane helix</keyword>
<dbReference type="GO" id="GO:0006508">
    <property type="term" value="P:proteolysis"/>
    <property type="evidence" value="ECO:0007669"/>
    <property type="project" value="InterPro"/>
</dbReference>
<dbReference type="InterPro" id="IPR043504">
    <property type="entry name" value="Peptidase_S1_PA_chymotrypsin"/>
</dbReference>
<organism evidence="6">
    <name type="scientific">freshwater metagenome</name>
    <dbReference type="NCBI Taxonomy" id="449393"/>
    <lineage>
        <taxon>unclassified sequences</taxon>
        <taxon>metagenomes</taxon>
        <taxon>ecological metagenomes</taxon>
    </lineage>
</organism>
<dbReference type="Pfam" id="PF00089">
    <property type="entry name" value="Trypsin"/>
    <property type="match status" value="1"/>
</dbReference>
<dbReference type="PRINTS" id="PR00722">
    <property type="entry name" value="CHYMOTRYPSIN"/>
</dbReference>
<dbReference type="SUPFAM" id="SSF50494">
    <property type="entry name" value="Trypsin-like serine proteases"/>
    <property type="match status" value="1"/>
</dbReference>
<dbReference type="PANTHER" id="PTHR24276:SF98">
    <property type="entry name" value="FI18310P1-RELATED"/>
    <property type="match status" value="1"/>
</dbReference>
<evidence type="ECO:0000256" key="1">
    <source>
        <dbReference type="ARBA" id="ARBA00007664"/>
    </source>
</evidence>
<dbReference type="PANTHER" id="PTHR24276">
    <property type="entry name" value="POLYSERASE-RELATED"/>
    <property type="match status" value="1"/>
</dbReference>
<evidence type="ECO:0000256" key="3">
    <source>
        <dbReference type="SAM" id="MobiDB-lite"/>
    </source>
</evidence>
<name>A0A6J6MQ02_9ZZZZ</name>
<reference evidence="6" key="1">
    <citation type="submission" date="2020-05" db="EMBL/GenBank/DDBJ databases">
        <authorList>
            <person name="Chiriac C."/>
            <person name="Salcher M."/>
            <person name="Ghai R."/>
            <person name="Kavagutti S V."/>
        </authorList>
    </citation>
    <scope>NUCLEOTIDE SEQUENCE</scope>
</reference>
<dbReference type="PROSITE" id="PS50240">
    <property type="entry name" value="TRYPSIN_DOM"/>
    <property type="match status" value="1"/>
</dbReference>
<keyword evidence="2" id="KW-1015">Disulfide bond</keyword>
<accession>A0A6J6MQ02</accession>
<proteinExistence type="inferred from homology"/>